<feature type="region of interest" description="Disordered" evidence="1">
    <location>
        <begin position="1"/>
        <end position="21"/>
    </location>
</feature>
<sequence length="414" mass="44096">MSGYPSMKIVFPAPPPTTNELTAPQRAQLLRKTKKIEQLLGATPQLLDISGALSGGPIQITFSAEPDSPSNNGKRRFASVRNAASRRGSIDSDSAASSSSYSSGSPLRRSASVTSTVSTRLSPTFASSSPSRPASAMSITTPSGSRCSSPAIFSASAEVASERSDSLVLDDARFNFVIPTASSMRKQKMDRLRKKLGAGVPLELVFPDAKDEDGETESPASSSTTSSPSDSVVLEKPCPPLPPALSRTPPPKRSKRIARARDSIADASSIHRAPKKVQGTIVVTPELKRKKSHASLVISGPIPGSNTTTTSSLTFQTISLAEARRRQRLSRIVESPDEEFSVNFVNVLRLSRHDLSVLAAAATKGEKEMRTAEWVADASAGTGEVKRKRPTSYRKPVPPFLVDSDTSSSEDFSL</sequence>
<organism evidence="2 3">
    <name type="scientific">Psilocybe cf. subviscida</name>
    <dbReference type="NCBI Taxonomy" id="2480587"/>
    <lineage>
        <taxon>Eukaryota</taxon>
        <taxon>Fungi</taxon>
        <taxon>Dikarya</taxon>
        <taxon>Basidiomycota</taxon>
        <taxon>Agaricomycotina</taxon>
        <taxon>Agaricomycetes</taxon>
        <taxon>Agaricomycetidae</taxon>
        <taxon>Agaricales</taxon>
        <taxon>Agaricineae</taxon>
        <taxon>Strophariaceae</taxon>
        <taxon>Psilocybe</taxon>
    </lineage>
</organism>
<feature type="region of interest" description="Disordered" evidence="1">
    <location>
        <begin position="378"/>
        <end position="414"/>
    </location>
</feature>
<dbReference type="OrthoDB" id="3034829at2759"/>
<evidence type="ECO:0000256" key="1">
    <source>
        <dbReference type="SAM" id="MobiDB-lite"/>
    </source>
</evidence>
<feature type="compositionally biased region" description="Polar residues" evidence="1">
    <location>
        <begin position="404"/>
        <end position="414"/>
    </location>
</feature>
<keyword evidence="3" id="KW-1185">Reference proteome</keyword>
<feature type="compositionally biased region" description="Pro residues" evidence="1">
    <location>
        <begin position="237"/>
        <end position="249"/>
    </location>
</feature>
<evidence type="ECO:0000313" key="2">
    <source>
        <dbReference type="EMBL" id="KAF5310196.1"/>
    </source>
</evidence>
<feature type="region of interest" description="Disordered" evidence="1">
    <location>
        <begin position="60"/>
        <end position="148"/>
    </location>
</feature>
<reference evidence="2 3" key="1">
    <citation type="journal article" date="2020" name="ISME J.">
        <title>Uncovering the hidden diversity of litter-decomposition mechanisms in mushroom-forming fungi.</title>
        <authorList>
            <person name="Floudas D."/>
            <person name="Bentzer J."/>
            <person name="Ahren D."/>
            <person name="Johansson T."/>
            <person name="Persson P."/>
            <person name="Tunlid A."/>
        </authorList>
    </citation>
    <scope>NUCLEOTIDE SEQUENCE [LARGE SCALE GENOMIC DNA]</scope>
    <source>
        <strain evidence="2 3">CBS 101986</strain>
    </source>
</reference>
<comment type="caution">
    <text evidence="2">The sequence shown here is derived from an EMBL/GenBank/DDBJ whole genome shotgun (WGS) entry which is preliminary data.</text>
</comment>
<feature type="compositionally biased region" description="Low complexity" evidence="1">
    <location>
        <begin position="218"/>
        <end position="236"/>
    </location>
</feature>
<proteinExistence type="predicted"/>
<feature type="compositionally biased region" description="Polar residues" evidence="1">
    <location>
        <begin position="139"/>
        <end position="148"/>
    </location>
</feature>
<accession>A0A8H5ES06</accession>
<dbReference type="EMBL" id="JAACJJ010000058">
    <property type="protein sequence ID" value="KAF5310196.1"/>
    <property type="molecule type" value="Genomic_DNA"/>
</dbReference>
<protein>
    <submittedName>
        <fullName evidence="2">Uncharacterized protein</fullName>
    </submittedName>
</protein>
<name>A0A8H5ES06_9AGAR</name>
<dbReference type="AlphaFoldDB" id="A0A8H5ES06"/>
<dbReference type="Proteomes" id="UP000567179">
    <property type="component" value="Unassembled WGS sequence"/>
</dbReference>
<gene>
    <name evidence="2" type="ORF">D9619_010270</name>
</gene>
<feature type="compositionally biased region" description="Low complexity" evidence="1">
    <location>
        <begin position="83"/>
        <end position="138"/>
    </location>
</feature>
<evidence type="ECO:0000313" key="3">
    <source>
        <dbReference type="Proteomes" id="UP000567179"/>
    </source>
</evidence>
<feature type="region of interest" description="Disordered" evidence="1">
    <location>
        <begin position="205"/>
        <end position="258"/>
    </location>
</feature>